<feature type="region of interest" description="Disordered" evidence="6">
    <location>
        <begin position="291"/>
        <end position="314"/>
    </location>
</feature>
<organism evidence="9">
    <name type="scientific">Cladocopium goreaui</name>
    <dbReference type="NCBI Taxonomy" id="2562237"/>
    <lineage>
        <taxon>Eukaryota</taxon>
        <taxon>Sar</taxon>
        <taxon>Alveolata</taxon>
        <taxon>Dinophyceae</taxon>
        <taxon>Suessiales</taxon>
        <taxon>Symbiodiniaceae</taxon>
        <taxon>Cladocopium</taxon>
    </lineage>
</organism>
<feature type="compositionally biased region" description="Polar residues" evidence="6">
    <location>
        <begin position="902"/>
        <end position="915"/>
    </location>
</feature>
<evidence type="ECO:0000256" key="6">
    <source>
        <dbReference type="SAM" id="MobiDB-lite"/>
    </source>
</evidence>
<feature type="region of interest" description="Disordered" evidence="6">
    <location>
        <begin position="899"/>
        <end position="948"/>
    </location>
</feature>
<name>A0A9P1BVP0_9DINO</name>
<reference evidence="9" key="1">
    <citation type="submission" date="2022-10" db="EMBL/GenBank/DDBJ databases">
        <authorList>
            <person name="Chen Y."/>
            <person name="Dougan E. K."/>
            <person name="Chan C."/>
            <person name="Rhodes N."/>
            <person name="Thang M."/>
        </authorList>
    </citation>
    <scope>NUCLEOTIDE SEQUENCE</scope>
</reference>
<feature type="region of interest" description="Disordered" evidence="6">
    <location>
        <begin position="343"/>
        <end position="364"/>
    </location>
</feature>
<dbReference type="SMART" id="SM00343">
    <property type="entry name" value="ZnF_C2HC"/>
    <property type="match status" value="1"/>
</dbReference>
<evidence type="ECO:0000256" key="2">
    <source>
        <dbReference type="ARBA" id="ARBA00022771"/>
    </source>
</evidence>
<accession>A0A9P1BVP0</accession>
<dbReference type="OrthoDB" id="435700at2759"/>
<dbReference type="Pfam" id="PF06839">
    <property type="entry name" value="Zn_ribbon_GRF"/>
    <property type="match status" value="1"/>
</dbReference>
<protein>
    <submittedName>
        <fullName evidence="10">Glucarate transporter</fullName>
    </submittedName>
</protein>
<dbReference type="PROSITE" id="PS51999">
    <property type="entry name" value="ZF_GRF"/>
    <property type="match status" value="1"/>
</dbReference>
<feature type="compositionally biased region" description="Low complexity" evidence="6">
    <location>
        <begin position="350"/>
        <end position="364"/>
    </location>
</feature>
<keyword evidence="2 4" id="KW-0863">Zinc-finger</keyword>
<sequence>MPTPDPEDGQGTLGQPGQPSSLTGATSVVAASAAAGAPEGSGFLRDRDPPPSYSGEEPETSFAVFEKNIKLWEFETDVAPAKRGVKLLRALSGNARMAVEEMSFEEIACEKGVANIMQRLQEYFLPHLEVALPRAFEAAVYGTPRQKGEGFSEYLARADKCFCRLKKEGVDLPDGAQGYILFRQAALTESQEQRFLVWADGKYDRQTVIRTLRKLDKVVREKGKGNFLAEAETEYHEAFHVEDPYGMIADEDDDEYIYLQEGDLDQILEEEDVLQALASYQEIRRAVKDQQKGRGHYKGFPDGKGFGKNQGKGKWKRVHQEQVKLRTRCWRCDQIGHLSRECRNEPKNRAGQSAQSGTTSSASTSKSGFFVAAEASDSQSGRSHFWLRQFVESRAKTNVAERNESYKADAVPFCGISTSPEHGVVDTAAEGGLVGSTTLEKIQRKLKEFGLQCKWIPKKSAAKGVGGQAKVLGVVLLPLGLGGVNGLLEATVVEGDVPLLLPIRMMTALKTVIDLHDMKLHMKEYGITIPMFALPSGHVTVEIMGFENGRKRTIEIRALRSALPALAPLMSALLERVKKIGASLAPDARPASAMEESPPSHHPQRAVRGWRVILDKLITILAFSSLQEAVEEWFPQSLPSPVCSSVQQEEKLEDVYAELIIGAKVLPPLKTKTEPRQAASSCVHPKKSLRGGGNKTQSYIACMECNTRWENTYPAVQLKKDLKENNRKQKGLLGQATETDEAMEEVAMTHTEDGKVVDLCRQLKEEKQRSSRLREEFNKELEAQRIATREMEIKMEARINAVMAETEERLRMSTASASQNIYPAPRESTLGSMPNQLPTRPMSTPLCRCQQASERLVVKKEGPRKGRTFFKCMQRACDFFEWAPLENGTIPDSWSVVGSEMAASSQPTHTANSRPAQVPASQASRRRSKSPRRKFEETAGQEVQSISD</sequence>
<dbReference type="EMBL" id="CAMXCT010000489">
    <property type="protein sequence ID" value="CAI3979480.1"/>
    <property type="molecule type" value="Genomic_DNA"/>
</dbReference>
<evidence type="ECO:0000256" key="1">
    <source>
        <dbReference type="ARBA" id="ARBA00022723"/>
    </source>
</evidence>
<keyword evidence="3" id="KW-0862">Zinc</keyword>
<feature type="compositionally biased region" description="Low complexity" evidence="6">
    <location>
        <begin position="23"/>
        <end position="37"/>
    </location>
</feature>
<feature type="domain" description="GRF-type" evidence="8">
    <location>
        <begin position="847"/>
        <end position="886"/>
    </location>
</feature>
<dbReference type="AlphaFoldDB" id="A0A9P1BVP0"/>
<dbReference type="InterPro" id="IPR036875">
    <property type="entry name" value="Znf_CCHC_sf"/>
</dbReference>
<dbReference type="PROSITE" id="PS50158">
    <property type="entry name" value="ZF_CCHC"/>
    <property type="match status" value="1"/>
</dbReference>
<evidence type="ECO:0000256" key="3">
    <source>
        <dbReference type="ARBA" id="ARBA00022833"/>
    </source>
</evidence>
<feature type="compositionally biased region" description="Polar residues" evidence="6">
    <location>
        <begin position="13"/>
        <end position="22"/>
    </location>
</feature>
<dbReference type="Proteomes" id="UP001152797">
    <property type="component" value="Unassembled WGS sequence"/>
</dbReference>
<feature type="coiled-coil region" evidence="5">
    <location>
        <begin position="756"/>
        <end position="783"/>
    </location>
</feature>
<comment type="caution">
    <text evidence="9">The sequence shown here is derived from an EMBL/GenBank/DDBJ whole genome shotgun (WGS) entry which is preliminary data.</text>
</comment>
<evidence type="ECO:0000256" key="5">
    <source>
        <dbReference type="SAM" id="Coils"/>
    </source>
</evidence>
<proteinExistence type="predicted"/>
<gene>
    <name evidence="9" type="ORF">C1SCF055_LOCUS7427</name>
</gene>
<dbReference type="GO" id="GO:0008270">
    <property type="term" value="F:zinc ion binding"/>
    <property type="evidence" value="ECO:0007669"/>
    <property type="project" value="UniProtKB-KW"/>
</dbReference>
<feature type="region of interest" description="Disordered" evidence="6">
    <location>
        <begin position="1"/>
        <end position="59"/>
    </location>
</feature>
<evidence type="ECO:0000313" key="10">
    <source>
        <dbReference type="EMBL" id="CAL4766792.1"/>
    </source>
</evidence>
<dbReference type="GO" id="GO:0003676">
    <property type="term" value="F:nucleic acid binding"/>
    <property type="evidence" value="ECO:0007669"/>
    <property type="project" value="InterPro"/>
</dbReference>
<feature type="domain" description="CCHC-type" evidence="7">
    <location>
        <begin position="328"/>
        <end position="344"/>
    </location>
</feature>
<dbReference type="EMBL" id="CAMXCT030000489">
    <property type="protein sequence ID" value="CAL4766792.1"/>
    <property type="molecule type" value="Genomic_DNA"/>
</dbReference>
<keyword evidence="1" id="KW-0479">Metal-binding</keyword>
<dbReference type="InterPro" id="IPR010666">
    <property type="entry name" value="Znf_GRF"/>
</dbReference>
<keyword evidence="11" id="KW-1185">Reference proteome</keyword>
<keyword evidence="5" id="KW-0175">Coiled coil</keyword>
<evidence type="ECO:0000313" key="11">
    <source>
        <dbReference type="Proteomes" id="UP001152797"/>
    </source>
</evidence>
<dbReference type="InterPro" id="IPR001878">
    <property type="entry name" value="Znf_CCHC"/>
</dbReference>
<reference evidence="10 11" key="2">
    <citation type="submission" date="2024-05" db="EMBL/GenBank/DDBJ databases">
        <authorList>
            <person name="Chen Y."/>
            <person name="Shah S."/>
            <person name="Dougan E. K."/>
            <person name="Thang M."/>
            <person name="Chan C."/>
        </authorList>
    </citation>
    <scope>NUCLEOTIDE SEQUENCE [LARGE SCALE GENOMIC DNA]</scope>
</reference>
<dbReference type="EMBL" id="CAMXCT020000489">
    <property type="protein sequence ID" value="CAL1132855.1"/>
    <property type="molecule type" value="Genomic_DNA"/>
</dbReference>
<evidence type="ECO:0000313" key="9">
    <source>
        <dbReference type="EMBL" id="CAI3979480.1"/>
    </source>
</evidence>
<evidence type="ECO:0000256" key="4">
    <source>
        <dbReference type="PROSITE-ProRule" id="PRU00047"/>
    </source>
</evidence>
<evidence type="ECO:0000259" key="8">
    <source>
        <dbReference type="PROSITE" id="PS51999"/>
    </source>
</evidence>
<dbReference type="SUPFAM" id="SSF57756">
    <property type="entry name" value="Retrovirus zinc finger-like domains"/>
    <property type="match status" value="1"/>
</dbReference>
<evidence type="ECO:0000259" key="7">
    <source>
        <dbReference type="PROSITE" id="PS50158"/>
    </source>
</evidence>